<protein>
    <submittedName>
        <fullName evidence="2">Uncharacterized protein</fullName>
    </submittedName>
</protein>
<feature type="region of interest" description="Disordered" evidence="1">
    <location>
        <begin position="1"/>
        <end position="56"/>
    </location>
</feature>
<comment type="caution">
    <text evidence="2">The sequence shown here is derived from an EMBL/GenBank/DDBJ whole genome shotgun (WGS) entry which is preliminary data.</text>
</comment>
<dbReference type="Proteomes" id="UP000014629">
    <property type="component" value="Unassembled WGS sequence"/>
</dbReference>
<evidence type="ECO:0000313" key="3">
    <source>
        <dbReference type="Proteomes" id="UP000014629"/>
    </source>
</evidence>
<dbReference type="EMBL" id="AOPZ01000519">
    <property type="protein sequence ID" value="EPH39556.1"/>
    <property type="molecule type" value="Genomic_DNA"/>
</dbReference>
<evidence type="ECO:0000313" key="2">
    <source>
        <dbReference type="EMBL" id="EPH39556.1"/>
    </source>
</evidence>
<dbReference type="AlphaFoldDB" id="S3Z766"/>
<sequence>MTSVVAATTVASASKPDPGRASPFTESADAPPTPSAPAGGNPPYTRSLPLDDGGER</sequence>
<reference evidence="2 3" key="1">
    <citation type="submission" date="2013-02" db="EMBL/GenBank/DDBJ databases">
        <title>Draft Genome Sequence of Streptomyces aurantiacus, Which Produces Setomimycin.</title>
        <authorList>
            <person name="Gruening B.A."/>
            <person name="Praeg A."/>
            <person name="Erxleben A."/>
            <person name="Guenther S."/>
            <person name="Mueller M."/>
        </authorList>
    </citation>
    <scope>NUCLEOTIDE SEQUENCE [LARGE SCALE GENOMIC DNA]</scope>
    <source>
        <strain evidence="2 3">JA 4570</strain>
    </source>
</reference>
<name>S3Z766_9ACTN</name>
<organism evidence="2 3">
    <name type="scientific">Streptomyces aurantiacus JA 4570</name>
    <dbReference type="NCBI Taxonomy" id="1286094"/>
    <lineage>
        <taxon>Bacteria</taxon>
        <taxon>Bacillati</taxon>
        <taxon>Actinomycetota</taxon>
        <taxon>Actinomycetes</taxon>
        <taxon>Kitasatosporales</taxon>
        <taxon>Streptomycetaceae</taxon>
        <taxon>Streptomyces</taxon>
        <taxon>Streptomyces aurantiacus group</taxon>
    </lineage>
</organism>
<evidence type="ECO:0000256" key="1">
    <source>
        <dbReference type="SAM" id="MobiDB-lite"/>
    </source>
</evidence>
<dbReference type="PATRIC" id="fig|1286094.4.peg.7285"/>
<proteinExistence type="predicted"/>
<accession>S3Z766</accession>
<gene>
    <name evidence="2" type="ORF">STRAU_7360</name>
</gene>
<dbReference type="RefSeq" id="WP_016645466.1">
    <property type="nucleotide sequence ID" value="NZ_AOPZ01000519.1"/>
</dbReference>
<keyword evidence="3" id="KW-1185">Reference proteome</keyword>
<feature type="compositionally biased region" description="Low complexity" evidence="1">
    <location>
        <begin position="1"/>
        <end position="14"/>
    </location>
</feature>